<dbReference type="CDD" id="cd00865">
    <property type="entry name" value="PEBP_bact_arch"/>
    <property type="match status" value="1"/>
</dbReference>
<keyword evidence="1" id="KW-0732">Signal</keyword>
<dbReference type="EMBL" id="CP003218">
    <property type="protein sequence ID" value="AEX04979.1"/>
    <property type="molecule type" value="Genomic_DNA"/>
</dbReference>
<dbReference type="PANTHER" id="PTHR30289:SF1">
    <property type="entry name" value="PEBP (PHOSPHATIDYLETHANOLAMINE-BINDING PROTEIN) FAMILY PROTEIN"/>
    <property type="match status" value="1"/>
</dbReference>
<sequence>MKTGLKVAAAMMVIMSGTVIAAPFSVSSADMRDGQTLAQTHWFGGFGCTGGNISPQIAWKNAPAGTRSFAVTAYDPDAPTGSGWWHWTVVNIAQQVTGLAAGAGDKNNAKLPAGAIQGRNDFGYAGFGGACPPAGDKPHRYRFTVWALDTPTLPIDGEASGALVGFMLHSHAIASAQLTALAGR</sequence>
<protein>
    <submittedName>
        <fullName evidence="2">Putative outer membrane protein</fullName>
    </submittedName>
</protein>
<evidence type="ECO:0000256" key="1">
    <source>
        <dbReference type="SAM" id="SignalP"/>
    </source>
</evidence>
<evidence type="ECO:0000313" key="2">
    <source>
        <dbReference type="EMBL" id="AEX04979.1"/>
    </source>
</evidence>
<reference evidence="2 3" key="1">
    <citation type="journal article" date="2012" name="J. Bacteriol.">
        <title>Complete genome sequence of Klebsiella oxytoca KCTC 1686, used in production of 2,3-butanediol.</title>
        <authorList>
            <person name="Shin S.H."/>
            <person name="Kim S."/>
            <person name="Kim J.Y."/>
            <person name="Lee S."/>
            <person name="Um Y."/>
            <person name="Oh M.K."/>
            <person name="Kim Y.R."/>
            <person name="Lee J."/>
            <person name="Yang K.S."/>
        </authorList>
    </citation>
    <scope>NUCLEOTIDE SEQUENCE [LARGE SCALE GENOMIC DNA]</scope>
    <source>
        <strain evidence="3">ATCC 8724 / DSM 4798 / JCM 20051 / NBRC 3318 / NRRL B-199 / KCTC 1686</strain>
    </source>
</reference>
<dbReference type="NCBIfam" id="TIGR00481">
    <property type="entry name" value="YbhB/YbcL family Raf kinase inhibitor-like protein"/>
    <property type="match status" value="1"/>
</dbReference>
<dbReference type="GeneID" id="66560696"/>
<dbReference type="KEGG" id="kox:KOX_16285"/>
<dbReference type="AlphaFoldDB" id="A0A0H3H949"/>
<evidence type="ECO:0000313" key="3">
    <source>
        <dbReference type="Proteomes" id="UP000007843"/>
    </source>
</evidence>
<dbReference type="Pfam" id="PF01161">
    <property type="entry name" value="PBP"/>
    <property type="match status" value="1"/>
</dbReference>
<dbReference type="Gene3D" id="3.90.280.10">
    <property type="entry name" value="PEBP-like"/>
    <property type="match status" value="1"/>
</dbReference>
<dbReference type="SUPFAM" id="SSF49777">
    <property type="entry name" value="PEBP-like"/>
    <property type="match status" value="1"/>
</dbReference>
<dbReference type="InterPro" id="IPR008914">
    <property type="entry name" value="PEBP"/>
</dbReference>
<dbReference type="PANTHER" id="PTHR30289">
    <property type="entry name" value="UNCHARACTERIZED PROTEIN YBCL-RELATED"/>
    <property type="match status" value="1"/>
</dbReference>
<name>A0A0H3H949_KLEM8</name>
<gene>
    <name evidence="2" type="ordered locus">KOX_16285</name>
</gene>
<proteinExistence type="predicted"/>
<dbReference type="InterPro" id="IPR005247">
    <property type="entry name" value="YbhB_YbcL/LppC-like"/>
</dbReference>
<feature type="signal peptide" evidence="1">
    <location>
        <begin position="1"/>
        <end position="21"/>
    </location>
</feature>
<feature type="chain" id="PRO_5002610876" evidence="1">
    <location>
        <begin position="22"/>
        <end position="184"/>
    </location>
</feature>
<organism evidence="2 3">
    <name type="scientific">Klebsiella michiganensis (strain ATCC 8724 / DSM 4798 / JCM 20051 / NBRC 3318 / NRRL B-199 / KCTC 1686 / BUCSAV 143 / CCM 1901)</name>
    <dbReference type="NCBI Taxonomy" id="1006551"/>
    <lineage>
        <taxon>Bacteria</taxon>
        <taxon>Pseudomonadati</taxon>
        <taxon>Pseudomonadota</taxon>
        <taxon>Gammaproteobacteria</taxon>
        <taxon>Enterobacterales</taxon>
        <taxon>Enterobacteriaceae</taxon>
        <taxon>Klebsiella/Raoultella group</taxon>
        <taxon>Klebsiella</taxon>
    </lineage>
</organism>
<dbReference type="Proteomes" id="UP000007843">
    <property type="component" value="Chromosome"/>
</dbReference>
<dbReference type="HOGENOM" id="CLU_083918_2_0_6"/>
<dbReference type="InterPro" id="IPR036610">
    <property type="entry name" value="PEBP-like_sf"/>
</dbReference>
<accession>A0A0H3H949</accession>
<dbReference type="RefSeq" id="WP_014228676.1">
    <property type="nucleotide sequence ID" value="NC_016612.1"/>
</dbReference>